<comment type="caution">
    <text evidence="9">The sequence shown here is derived from an EMBL/GenBank/DDBJ whole genome shotgun (WGS) entry which is preliminary data.</text>
</comment>
<dbReference type="CDD" id="cd11393">
    <property type="entry name" value="bHLH_AtbHLH_like"/>
    <property type="match status" value="1"/>
</dbReference>
<dbReference type="OrthoDB" id="2019494at2759"/>
<dbReference type="FunFam" id="4.10.280.10:FF:000021">
    <property type="entry name" value="Transcription factor bHLH130 family"/>
    <property type="match status" value="1"/>
</dbReference>
<feature type="domain" description="BHLH" evidence="8">
    <location>
        <begin position="354"/>
        <end position="404"/>
    </location>
</feature>
<dbReference type="InterPro" id="IPR011598">
    <property type="entry name" value="bHLH_dom"/>
</dbReference>
<keyword evidence="3" id="KW-0805">Transcription regulation</keyword>
<dbReference type="InterPro" id="IPR045239">
    <property type="entry name" value="bHLH95_bHLH"/>
</dbReference>
<reference evidence="9" key="1">
    <citation type="submission" date="2017-07" db="EMBL/GenBank/DDBJ databases">
        <title>Taro Niue Genome Assembly and Annotation.</title>
        <authorList>
            <person name="Atibalentja N."/>
            <person name="Keating K."/>
            <person name="Fields C.J."/>
        </authorList>
    </citation>
    <scope>NUCLEOTIDE SEQUENCE</scope>
    <source>
        <strain evidence="9">Niue_2</strain>
        <tissue evidence="9">Leaf</tissue>
    </source>
</reference>
<evidence type="ECO:0000256" key="3">
    <source>
        <dbReference type="ARBA" id="ARBA00023015"/>
    </source>
</evidence>
<name>A0A843W7P6_COLES</name>
<keyword evidence="5" id="KW-0804">Transcription</keyword>
<accession>A0A843W7P6</accession>
<dbReference type="EMBL" id="NMUH01003792">
    <property type="protein sequence ID" value="MQM07103.1"/>
    <property type="molecule type" value="Genomic_DNA"/>
</dbReference>
<evidence type="ECO:0000256" key="6">
    <source>
        <dbReference type="ARBA" id="ARBA00023242"/>
    </source>
</evidence>
<dbReference type="InterPro" id="IPR045843">
    <property type="entry name" value="IND-like"/>
</dbReference>
<organism evidence="9 10">
    <name type="scientific">Colocasia esculenta</name>
    <name type="common">Wild taro</name>
    <name type="synonym">Arum esculentum</name>
    <dbReference type="NCBI Taxonomy" id="4460"/>
    <lineage>
        <taxon>Eukaryota</taxon>
        <taxon>Viridiplantae</taxon>
        <taxon>Streptophyta</taxon>
        <taxon>Embryophyta</taxon>
        <taxon>Tracheophyta</taxon>
        <taxon>Spermatophyta</taxon>
        <taxon>Magnoliopsida</taxon>
        <taxon>Liliopsida</taxon>
        <taxon>Araceae</taxon>
        <taxon>Aroideae</taxon>
        <taxon>Colocasieae</taxon>
        <taxon>Colocasia</taxon>
    </lineage>
</organism>
<keyword evidence="4" id="KW-0238">DNA-binding</keyword>
<dbReference type="GO" id="GO:0005634">
    <property type="term" value="C:nucleus"/>
    <property type="evidence" value="ECO:0007669"/>
    <property type="project" value="UniProtKB-SubCell"/>
</dbReference>
<dbReference type="Gene3D" id="4.10.280.10">
    <property type="entry name" value="Helix-loop-helix DNA-binding domain"/>
    <property type="match status" value="1"/>
</dbReference>
<dbReference type="PANTHER" id="PTHR16223">
    <property type="entry name" value="TRANSCRIPTION FACTOR BHLH83-RELATED"/>
    <property type="match status" value="1"/>
</dbReference>
<dbReference type="InterPro" id="IPR036638">
    <property type="entry name" value="HLH_DNA-bd_sf"/>
</dbReference>
<dbReference type="PANTHER" id="PTHR16223:SF125">
    <property type="entry name" value="OS08G0506700 PROTEIN"/>
    <property type="match status" value="1"/>
</dbReference>
<feature type="region of interest" description="Disordered" evidence="7">
    <location>
        <begin position="1"/>
        <end position="37"/>
    </location>
</feature>
<feature type="compositionally biased region" description="Polar residues" evidence="7">
    <location>
        <begin position="118"/>
        <end position="132"/>
    </location>
</feature>
<feature type="region of interest" description="Disordered" evidence="7">
    <location>
        <begin position="253"/>
        <end position="279"/>
    </location>
</feature>
<dbReference type="GO" id="GO:0000978">
    <property type="term" value="F:RNA polymerase II cis-regulatory region sequence-specific DNA binding"/>
    <property type="evidence" value="ECO:0007669"/>
    <property type="project" value="TreeGrafter"/>
</dbReference>
<feature type="region of interest" description="Disordered" evidence="7">
    <location>
        <begin position="114"/>
        <end position="155"/>
    </location>
</feature>
<evidence type="ECO:0000259" key="8">
    <source>
        <dbReference type="PROSITE" id="PS50888"/>
    </source>
</evidence>
<sequence>MFGSPATSKDLNLPFSLSPFKQGKDESGLNHHHQQQQQMTNGLLRYRSAPSSLLGEMCEDFLPHRSSSPEAETMLARFMSPDLQEQIAEKPSGGGGVLASGPQRKPQFMPTMDHGASETFQHQNSGFSSSASHMEYHAPPPPQQQLTNHSSAATSAEISYRVESSVAMDNEQVKSGVNGSNLIRHSSSPAGLFSHLSVENGFDMMRNMGGFRPGNCTNGDGTLGSSRLKGQISFSSRQSSSSGLMSQIPEIGNEGLDDSIPEDRGVGHGNGKGRSYIPGLPVPSWDDTSLFSDSFSRLKRPRDPPKAQNGDVRNHFPVLSHHLSLPKNSSEMAAILQFQEAVPCKIRAKRGCATHPRSIAERASVRRTRISERMRKLQELVPNMDKQTNTADMLDLAVEYIKDLQKLAKSLSESKANCTCSSK</sequence>
<gene>
    <name evidence="9" type="ORF">Taro_039937</name>
</gene>
<evidence type="ECO:0000256" key="2">
    <source>
        <dbReference type="ARBA" id="ARBA00005510"/>
    </source>
</evidence>
<dbReference type="Proteomes" id="UP000652761">
    <property type="component" value="Unassembled WGS sequence"/>
</dbReference>
<evidence type="ECO:0000313" key="10">
    <source>
        <dbReference type="Proteomes" id="UP000652761"/>
    </source>
</evidence>
<evidence type="ECO:0000256" key="1">
    <source>
        <dbReference type="ARBA" id="ARBA00004123"/>
    </source>
</evidence>
<proteinExistence type="inferred from homology"/>
<dbReference type="Pfam" id="PF00010">
    <property type="entry name" value="HLH"/>
    <property type="match status" value="1"/>
</dbReference>
<evidence type="ECO:0000256" key="4">
    <source>
        <dbReference type="ARBA" id="ARBA00023125"/>
    </source>
</evidence>
<feature type="compositionally biased region" description="Polar residues" evidence="7">
    <location>
        <begin position="144"/>
        <end position="155"/>
    </location>
</feature>
<evidence type="ECO:0000256" key="5">
    <source>
        <dbReference type="ARBA" id="ARBA00023163"/>
    </source>
</evidence>
<dbReference type="SUPFAM" id="SSF47459">
    <property type="entry name" value="HLH, helix-loop-helix DNA-binding domain"/>
    <property type="match status" value="1"/>
</dbReference>
<dbReference type="GO" id="GO:0046983">
    <property type="term" value="F:protein dimerization activity"/>
    <property type="evidence" value="ECO:0007669"/>
    <property type="project" value="InterPro"/>
</dbReference>
<keyword evidence="6" id="KW-0539">Nucleus</keyword>
<evidence type="ECO:0000256" key="7">
    <source>
        <dbReference type="SAM" id="MobiDB-lite"/>
    </source>
</evidence>
<comment type="similarity">
    <text evidence="2">Belongs to the bHLH protein family.</text>
</comment>
<dbReference type="PROSITE" id="PS50888">
    <property type="entry name" value="BHLH"/>
    <property type="match status" value="1"/>
</dbReference>
<dbReference type="GO" id="GO:0000981">
    <property type="term" value="F:DNA-binding transcription factor activity, RNA polymerase II-specific"/>
    <property type="evidence" value="ECO:0007669"/>
    <property type="project" value="TreeGrafter"/>
</dbReference>
<feature type="compositionally biased region" description="Polar residues" evidence="7">
    <location>
        <begin position="1"/>
        <end position="10"/>
    </location>
</feature>
<comment type="subcellular location">
    <subcellularLocation>
        <location evidence="1">Nucleus</location>
    </subcellularLocation>
</comment>
<evidence type="ECO:0000313" key="9">
    <source>
        <dbReference type="EMBL" id="MQM07103.1"/>
    </source>
</evidence>
<dbReference type="AlphaFoldDB" id="A0A843W7P6"/>
<protein>
    <recommendedName>
        <fullName evidence="8">BHLH domain-containing protein</fullName>
    </recommendedName>
</protein>
<keyword evidence="10" id="KW-1185">Reference proteome</keyword>
<dbReference type="SMART" id="SM00353">
    <property type="entry name" value="HLH"/>
    <property type="match status" value="1"/>
</dbReference>